<reference evidence="2" key="1">
    <citation type="submission" date="2021-03" db="EMBL/GenBank/DDBJ databases">
        <authorList>
            <person name="Jaffe A."/>
        </authorList>
    </citation>
    <scope>NUCLEOTIDE SEQUENCE</scope>
    <source>
        <strain evidence="2">RIFCSPLOWO2_01_FULL_43_13</strain>
    </source>
</reference>
<organism evidence="2 3">
    <name type="scientific">Candidatus Iainarchaeum sp</name>
    <dbReference type="NCBI Taxonomy" id="3101447"/>
    <lineage>
        <taxon>Archaea</taxon>
        <taxon>Candidatus Iainarchaeota</taxon>
        <taxon>Candidatus Iainarchaeia</taxon>
        <taxon>Candidatus Iainarchaeales</taxon>
        <taxon>Candidatus Iainarchaeaceae</taxon>
        <taxon>Candidatus Iainarchaeum</taxon>
    </lineage>
</organism>
<feature type="transmembrane region" description="Helical" evidence="1">
    <location>
        <begin position="160"/>
        <end position="181"/>
    </location>
</feature>
<feature type="transmembrane region" description="Helical" evidence="1">
    <location>
        <begin position="256"/>
        <end position="275"/>
    </location>
</feature>
<comment type="caution">
    <text evidence="2">The sequence shown here is derived from an EMBL/GenBank/DDBJ whole genome shotgun (WGS) entry which is preliminary data.</text>
</comment>
<accession>A0A8T4KVH5</accession>
<evidence type="ECO:0000313" key="3">
    <source>
        <dbReference type="Proteomes" id="UP000680185"/>
    </source>
</evidence>
<keyword evidence="1" id="KW-0472">Membrane</keyword>
<gene>
    <name evidence="2" type="ORF">J4478_01930</name>
</gene>
<dbReference type="Proteomes" id="UP000680185">
    <property type="component" value="Unassembled WGS sequence"/>
</dbReference>
<feature type="transmembrane region" description="Helical" evidence="1">
    <location>
        <begin position="572"/>
        <end position="593"/>
    </location>
</feature>
<feature type="transmembrane region" description="Helical" evidence="1">
    <location>
        <begin position="313"/>
        <end position="330"/>
    </location>
</feature>
<feature type="transmembrane region" description="Helical" evidence="1">
    <location>
        <begin position="337"/>
        <end position="356"/>
    </location>
</feature>
<evidence type="ECO:0000313" key="2">
    <source>
        <dbReference type="EMBL" id="MBS3058137.1"/>
    </source>
</evidence>
<feature type="transmembrane region" description="Helical" evidence="1">
    <location>
        <begin position="215"/>
        <end position="235"/>
    </location>
</feature>
<feature type="transmembrane region" description="Helical" evidence="1">
    <location>
        <begin position="368"/>
        <end position="385"/>
    </location>
</feature>
<proteinExistence type="predicted"/>
<sequence>MKRFSFPIIVFLFLLFAVFSSQYWHSFNSFQPEKAFFLESFDSVVSESQKACFAVSFLNNSGTERLAFKAETGSQVLFSESLKVEGEKSREFCFNASELSQGENTVKLSFSDLSLFYQVEKDSSRKPEKTVLDNGSSQDWTLGISLLEDKALQGKAGINWLWFFAGLLLLLFAIAAFHFGLFASFPKFASLALSFALAFCLLILNAWVLGFFSQISFFPIALLLVIEAVIVSFAFRNFFKPSLHFQPEKSAESFNAFDVLLISLIIFLSVFTHLLTPTHLQYFNAFYERSTGLVVESNSIPSLDPLSYFGTRPFAFIPGYFLLEASFSFLTGLQGQALFAFTTAIANLFLLFSVFWAFEALGFKRYRALGFLFFIATTFIFNFLLFSPRHSFSLALMLLAFALLAKYRKWFLPGLFLGIAAFIQVPMLLFFPFLAFFASKEFKAREFAKAWIFGIVIFAILFLPNFLRFGFPTFASPEEWGYLISLPLAYIAFDQGLALLFLALFLIGEFAFFRPKEFFNAFRLKVFAGIILLLAIEAFVSYRFNIVSAFLTALLIVEWIELRKPSVRKLVGIVEVLFLLGFYFIIVLLPQALVPNNVFYASQFLQSHSKASDSILSDPFFGHVLEFSAQRKVLADLWVEYADSGMLDDSWAFLKTRDLKILEKYSIRFVFSQKDRVFDKATSFTELEEPLEFQSLNKVYDDGLIFIHQVPS</sequence>
<feature type="transmembrane region" description="Helical" evidence="1">
    <location>
        <begin position="392"/>
        <end position="408"/>
    </location>
</feature>
<feature type="transmembrane region" description="Helical" evidence="1">
    <location>
        <begin position="542"/>
        <end position="560"/>
    </location>
</feature>
<feature type="transmembrane region" description="Helical" evidence="1">
    <location>
        <begin position="414"/>
        <end position="438"/>
    </location>
</feature>
<keyword evidence="1" id="KW-0812">Transmembrane</keyword>
<evidence type="ECO:0000256" key="1">
    <source>
        <dbReference type="SAM" id="Phobius"/>
    </source>
</evidence>
<protein>
    <submittedName>
        <fullName evidence="2">Uncharacterized protein</fullName>
    </submittedName>
</protein>
<feature type="transmembrane region" description="Helical" evidence="1">
    <location>
        <begin position="483"/>
        <end position="506"/>
    </location>
</feature>
<reference evidence="2" key="2">
    <citation type="submission" date="2021-05" db="EMBL/GenBank/DDBJ databases">
        <title>Protein family content uncovers lineage relationships and bacterial pathway maintenance mechanisms in DPANN archaea.</title>
        <authorList>
            <person name="Castelle C.J."/>
            <person name="Meheust R."/>
            <person name="Jaffe A.L."/>
            <person name="Seitz K."/>
            <person name="Gong X."/>
            <person name="Baker B.J."/>
            <person name="Banfield J.F."/>
        </authorList>
    </citation>
    <scope>NUCLEOTIDE SEQUENCE</scope>
    <source>
        <strain evidence="2">RIFCSPLOWO2_01_FULL_43_13</strain>
    </source>
</reference>
<keyword evidence="1" id="KW-1133">Transmembrane helix</keyword>
<feature type="transmembrane region" description="Helical" evidence="1">
    <location>
        <begin position="188"/>
        <end position="209"/>
    </location>
</feature>
<name>A0A8T4KVH5_9ARCH</name>
<feature type="transmembrane region" description="Helical" evidence="1">
    <location>
        <begin position="450"/>
        <end position="471"/>
    </location>
</feature>
<dbReference type="AlphaFoldDB" id="A0A8T4KVH5"/>
<dbReference type="EMBL" id="JAGVWB010000012">
    <property type="protein sequence ID" value="MBS3058137.1"/>
    <property type="molecule type" value="Genomic_DNA"/>
</dbReference>